<gene>
    <name evidence="2" type="ORF">NON19_31870</name>
</gene>
<feature type="signal peptide" evidence="1">
    <location>
        <begin position="1"/>
        <end position="30"/>
    </location>
</feature>
<dbReference type="RefSeq" id="WP_255932771.1">
    <property type="nucleotide sequence ID" value="NZ_JANFNH010000071.1"/>
</dbReference>
<accession>A0ABT1PMF8</accession>
<sequence>MRRIAPSPYRCALLTAALAPLVLITGCAEGGGVRVEGTAGTAAVSPSASQRPTPSTKVDPVALLSNDPKVGTDIKRDLKPCAGHEYPIDTSYGYVTGNSVPDVVINVQTCADGLGLGSYVYRMENGEYTDVFGDEQPPVTIEIDKNDLMLTRQVYGPEDKVCCPSGEDVITYHWTGDRFAETSRTHSDYGKKAADG</sequence>
<protein>
    <submittedName>
        <fullName evidence="2">LppP/LprE family lipoprotein</fullName>
    </submittedName>
</protein>
<keyword evidence="2" id="KW-0449">Lipoprotein</keyword>
<dbReference type="Proteomes" id="UP001206206">
    <property type="component" value="Unassembled WGS sequence"/>
</dbReference>
<feature type="chain" id="PRO_5047254287" evidence="1">
    <location>
        <begin position="31"/>
        <end position="196"/>
    </location>
</feature>
<dbReference type="EMBL" id="JANFNH010000071">
    <property type="protein sequence ID" value="MCQ4046529.1"/>
    <property type="molecule type" value="Genomic_DNA"/>
</dbReference>
<evidence type="ECO:0000313" key="3">
    <source>
        <dbReference type="Proteomes" id="UP001206206"/>
    </source>
</evidence>
<name>A0ABT1PMF8_9ACTN</name>
<evidence type="ECO:0000313" key="2">
    <source>
        <dbReference type="EMBL" id="MCQ4046529.1"/>
    </source>
</evidence>
<organism evidence="2 3">
    <name type="scientific">Streptantibioticus rubrisoli</name>
    <dbReference type="NCBI Taxonomy" id="1387313"/>
    <lineage>
        <taxon>Bacteria</taxon>
        <taxon>Bacillati</taxon>
        <taxon>Actinomycetota</taxon>
        <taxon>Actinomycetes</taxon>
        <taxon>Kitasatosporales</taxon>
        <taxon>Streptomycetaceae</taxon>
        <taxon>Streptantibioticus</taxon>
    </lineage>
</organism>
<evidence type="ECO:0000256" key="1">
    <source>
        <dbReference type="SAM" id="SignalP"/>
    </source>
</evidence>
<keyword evidence="1" id="KW-0732">Signal</keyword>
<dbReference type="PROSITE" id="PS51257">
    <property type="entry name" value="PROKAR_LIPOPROTEIN"/>
    <property type="match status" value="1"/>
</dbReference>
<reference evidence="2 3" key="1">
    <citation type="submission" date="2022-06" db="EMBL/GenBank/DDBJ databases">
        <title>Draft genome sequence of type strain Streptomyces rubrisoli DSM 42083.</title>
        <authorList>
            <person name="Duangmal K."/>
            <person name="Klaysubun C."/>
        </authorList>
    </citation>
    <scope>NUCLEOTIDE SEQUENCE [LARGE SCALE GENOMIC DNA]</scope>
    <source>
        <strain evidence="2 3">DSM 42083</strain>
    </source>
</reference>
<keyword evidence="3" id="KW-1185">Reference proteome</keyword>
<proteinExistence type="predicted"/>
<comment type="caution">
    <text evidence="2">The sequence shown here is derived from an EMBL/GenBank/DDBJ whole genome shotgun (WGS) entry which is preliminary data.</text>
</comment>